<evidence type="ECO:0000313" key="1">
    <source>
        <dbReference type="EMBL" id="PJZ54826.1"/>
    </source>
</evidence>
<sequence>MSWKKSAIPLQDSGFRYASKTKTTDSILFFDLRPIRFYASDRAFEAESFVYSHFGIWFSIELDFAN</sequence>
<evidence type="ECO:0000313" key="2">
    <source>
        <dbReference type="Proteomes" id="UP000232188"/>
    </source>
</evidence>
<proteinExistence type="predicted"/>
<comment type="caution">
    <text evidence="1">The sequence shown here is derived from an EMBL/GenBank/DDBJ whole genome shotgun (WGS) entry which is preliminary data.</text>
</comment>
<reference evidence="1 2" key="1">
    <citation type="submission" date="2017-07" db="EMBL/GenBank/DDBJ databases">
        <title>Leptospira spp. isolated from tropical soils.</title>
        <authorList>
            <person name="Thibeaux R."/>
            <person name="Iraola G."/>
            <person name="Ferres I."/>
            <person name="Bierque E."/>
            <person name="Girault D."/>
            <person name="Soupe-Gilbert M.-E."/>
            <person name="Picardeau M."/>
            <person name="Goarant C."/>
        </authorList>
    </citation>
    <scope>NUCLEOTIDE SEQUENCE [LARGE SCALE GENOMIC DNA]</scope>
    <source>
        <strain evidence="1 2">FH2-B-C1</strain>
    </source>
</reference>
<accession>A0A2M9YTI3</accession>
<dbReference type="AlphaFoldDB" id="A0A2M9YTI3"/>
<protein>
    <submittedName>
        <fullName evidence="1">Uncharacterized protein</fullName>
    </submittedName>
</protein>
<dbReference type="EMBL" id="NPDV01000002">
    <property type="protein sequence ID" value="PJZ54826.1"/>
    <property type="molecule type" value="Genomic_DNA"/>
</dbReference>
<dbReference type="Proteomes" id="UP000232188">
    <property type="component" value="Unassembled WGS sequence"/>
</dbReference>
<organism evidence="1 2">
    <name type="scientific">Leptospira adleri</name>
    <dbReference type="NCBI Taxonomy" id="2023186"/>
    <lineage>
        <taxon>Bacteria</taxon>
        <taxon>Pseudomonadati</taxon>
        <taxon>Spirochaetota</taxon>
        <taxon>Spirochaetia</taxon>
        <taxon>Leptospirales</taxon>
        <taxon>Leptospiraceae</taxon>
        <taxon>Leptospira</taxon>
    </lineage>
</organism>
<gene>
    <name evidence="1" type="ORF">CH380_03710</name>
</gene>
<name>A0A2M9YTI3_9LEPT</name>